<dbReference type="GO" id="GO:0046872">
    <property type="term" value="F:metal ion binding"/>
    <property type="evidence" value="ECO:0007669"/>
    <property type="project" value="UniProtKB-KW"/>
</dbReference>
<sequence length="179" mass="19617">MPKSITTLRCACGQFSLEVIGDPFSASECHCKSCRSAAQRLSTLPPAFPIAADNGGVPYALYRKDRVRFPDGTTTLTEFRLHDDAPTRRVLTTCCYTPVFLEFESGHWVSLFTGLWPEGQRPAPRIRTQTGDVPDGETLDDSLPAGTLTTAGFYAKLLGERIAMGFKSPKITVKEKIDA</sequence>
<protein>
    <recommendedName>
        <fullName evidence="4">CENP-V/GFA domain-containing protein</fullName>
    </recommendedName>
</protein>
<evidence type="ECO:0000256" key="1">
    <source>
        <dbReference type="ARBA" id="ARBA00005495"/>
    </source>
</evidence>
<dbReference type="Pfam" id="PF04828">
    <property type="entry name" value="GFA"/>
    <property type="match status" value="1"/>
</dbReference>
<evidence type="ECO:0000313" key="5">
    <source>
        <dbReference type="EMBL" id="MBB4053692.1"/>
    </source>
</evidence>
<evidence type="ECO:0000256" key="3">
    <source>
        <dbReference type="ARBA" id="ARBA00022833"/>
    </source>
</evidence>
<reference evidence="5 6" key="1">
    <citation type="submission" date="2020-08" db="EMBL/GenBank/DDBJ databases">
        <title>Genomic Encyclopedia of Type Strains, Phase IV (KMG-IV): sequencing the most valuable type-strain genomes for metagenomic binning, comparative biology and taxonomic classification.</title>
        <authorList>
            <person name="Goeker M."/>
        </authorList>
    </citation>
    <scope>NUCLEOTIDE SEQUENCE [LARGE SCALE GENOMIC DNA]</scope>
    <source>
        <strain evidence="5 6">DSM 23447</strain>
    </source>
</reference>
<feature type="domain" description="CENP-V/GFA" evidence="4">
    <location>
        <begin position="7"/>
        <end position="38"/>
    </location>
</feature>
<organism evidence="5 6">
    <name type="scientific">Devosia subaequoris</name>
    <dbReference type="NCBI Taxonomy" id="395930"/>
    <lineage>
        <taxon>Bacteria</taxon>
        <taxon>Pseudomonadati</taxon>
        <taxon>Pseudomonadota</taxon>
        <taxon>Alphaproteobacteria</taxon>
        <taxon>Hyphomicrobiales</taxon>
        <taxon>Devosiaceae</taxon>
        <taxon>Devosia</taxon>
    </lineage>
</organism>
<keyword evidence="2" id="KW-0479">Metal-binding</keyword>
<dbReference type="GO" id="GO:0016846">
    <property type="term" value="F:carbon-sulfur lyase activity"/>
    <property type="evidence" value="ECO:0007669"/>
    <property type="project" value="InterPro"/>
</dbReference>
<comment type="caution">
    <text evidence="5">The sequence shown here is derived from an EMBL/GenBank/DDBJ whole genome shotgun (WGS) entry which is preliminary data.</text>
</comment>
<dbReference type="InterPro" id="IPR006913">
    <property type="entry name" value="CENP-V/GFA"/>
</dbReference>
<evidence type="ECO:0000259" key="4">
    <source>
        <dbReference type="Pfam" id="PF04828"/>
    </source>
</evidence>
<dbReference type="Gene3D" id="3.90.1590.10">
    <property type="entry name" value="glutathione-dependent formaldehyde- activating enzyme (gfa)"/>
    <property type="match status" value="1"/>
</dbReference>
<dbReference type="Proteomes" id="UP000547011">
    <property type="component" value="Unassembled WGS sequence"/>
</dbReference>
<dbReference type="EMBL" id="JACIEW010000010">
    <property type="protein sequence ID" value="MBB4053692.1"/>
    <property type="molecule type" value="Genomic_DNA"/>
</dbReference>
<comment type="similarity">
    <text evidence="1">Belongs to the Gfa family.</text>
</comment>
<gene>
    <name evidence="5" type="ORF">GGR20_003354</name>
</gene>
<dbReference type="InterPro" id="IPR011057">
    <property type="entry name" value="Mss4-like_sf"/>
</dbReference>
<dbReference type="AlphaFoldDB" id="A0A7W6IR07"/>
<dbReference type="SUPFAM" id="SSF51316">
    <property type="entry name" value="Mss4-like"/>
    <property type="match status" value="1"/>
</dbReference>
<keyword evidence="6" id="KW-1185">Reference proteome</keyword>
<proteinExistence type="inferred from homology"/>
<accession>A0A7W6IR07</accession>
<dbReference type="RefSeq" id="WP_183312462.1">
    <property type="nucleotide sequence ID" value="NZ_JACIEW010000010.1"/>
</dbReference>
<name>A0A7W6IR07_9HYPH</name>
<keyword evidence="3" id="KW-0862">Zinc</keyword>
<evidence type="ECO:0000313" key="6">
    <source>
        <dbReference type="Proteomes" id="UP000547011"/>
    </source>
</evidence>
<evidence type="ECO:0000256" key="2">
    <source>
        <dbReference type="ARBA" id="ARBA00022723"/>
    </source>
</evidence>